<dbReference type="AlphaFoldDB" id="A0A8S9Y0N7"/>
<proteinExistence type="predicted"/>
<comment type="caution">
    <text evidence="2">The sequence shown here is derived from an EMBL/GenBank/DDBJ whole genome shotgun (WGS) entry which is preliminary data.</text>
</comment>
<evidence type="ECO:0000256" key="1">
    <source>
        <dbReference type="SAM" id="MobiDB-lite"/>
    </source>
</evidence>
<protein>
    <submittedName>
        <fullName evidence="2">Uncharacterized protein</fullName>
    </submittedName>
</protein>
<feature type="compositionally biased region" description="Basic and acidic residues" evidence="1">
    <location>
        <begin position="50"/>
        <end position="61"/>
    </location>
</feature>
<organism evidence="2 3">
    <name type="scientific">Apolygus lucorum</name>
    <name type="common">Small green plant bug</name>
    <name type="synonym">Lygocoris lucorum</name>
    <dbReference type="NCBI Taxonomy" id="248454"/>
    <lineage>
        <taxon>Eukaryota</taxon>
        <taxon>Metazoa</taxon>
        <taxon>Ecdysozoa</taxon>
        <taxon>Arthropoda</taxon>
        <taxon>Hexapoda</taxon>
        <taxon>Insecta</taxon>
        <taxon>Pterygota</taxon>
        <taxon>Neoptera</taxon>
        <taxon>Paraneoptera</taxon>
        <taxon>Hemiptera</taxon>
        <taxon>Heteroptera</taxon>
        <taxon>Panheteroptera</taxon>
        <taxon>Cimicomorpha</taxon>
        <taxon>Miridae</taxon>
        <taxon>Mirini</taxon>
        <taxon>Apolygus</taxon>
    </lineage>
</organism>
<dbReference type="EMBL" id="WIXP02000002">
    <property type="protein sequence ID" value="KAF6214743.1"/>
    <property type="molecule type" value="Genomic_DNA"/>
</dbReference>
<accession>A0A8S9Y0N7</accession>
<evidence type="ECO:0000313" key="2">
    <source>
        <dbReference type="EMBL" id="KAF6214743.1"/>
    </source>
</evidence>
<dbReference type="Proteomes" id="UP000466442">
    <property type="component" value="Unassembled WGS sequence"/>
</dbReference>
<evidence type="ECO:0000313" key="3">
    <source>
        <dbReference type="Proteomes" id="UP000466442"/>
    </source>
</evidence>
<name>A0A8S9Y0N7_APOLU</name>
<feature type="compositionally biased region" description="Basic and acidic residues" evidence="1">
    <location>
        <begin position="1"/>
        <end position="19"/>
    </location>
</feature>
<feature type="region of interest" description="Disordered" evidence="1">
    <location>
        <begin position="1"/>
        <end position="62"/>
    </location>
</feature>
<reference evidence="2" key="1">
    <citation type="journal article" date="2021" name="Mol. Ecol. Resour.">
        <title>Apolygus lucorum genome provides insights into omnivorousness and mesophyll feeding.</title>
        <authorList>
            <person name="Liu Y."/>
            <person name="Liu H."/>
            <person name="Wang H."/>
            <person name="Huang T."/>
            <person name="Liu B."/>
            <person name="Yang B."/>
            <person name="Yin L."/>
            <person name="Li B."/>
            <person name="Zhang Y."/>
            <person name="Zhang S."/>
            <person name="Jiang F."/>
            <person name="Zhang X."/>
            <person name="Ren Y."/>
            <person name="Wang B."/>
            <person name="Wang S."/>
            <person name="Lu Y."/>
            <person name="Wu K."/>
            <person name="Fan W."/>
            <person name="Wang G."/>
        </authorList>
    </citation>
    <scope>NUCLEOTIDE SEQUENCE</scope>
    <source>
        <strain evidence="2">12Hb</strain>
    </source>
</reference>
<gene>
    <name evidence="2" type="ORF">GE061_009486</name>
</gene>
<keyword evidence="3" id="KW-1185">Reference proteome</keyword>
<sequence>MVEKTEEVVMRFFERDAEGQKLNTNENEENPDPREEQNQVLHENDESEVEEPRKDQWDRDAIQPPLRYQALVATTAVSAQGEF</sequence>